<comment type="pathway">
    <text evidence="2">Protein modification; protein glycosylation.</text>
</comment>
<keyword evidence="9 15" id="KW-1133">Transmembrane helix</keyword>
<dbReference type="InterPro" id="IPR000305">
    <property type="entry name" value="GIY-YIG_endonuc"/>
</dbReference>
<keyword evidence="5" id="KW-0328">Glycosyltransferase</keyword>
<dbReference type="GO" id="GO:0006487">
    <property type="term" value="P:protein N-linked glycosylation"/>
    <property type="evidence" value="ECO:0000318"/>
    <property type="project" value="GO_Central"/>
</dbReference>
<comment type="subcellular location">
    <subcellularLocation>
        <location evidence="1">Golgi apparatus membrane</location>
        <topology evidence="1">Single-pass type II membrane protein</topology>
    </subcellularLocation>
</comment>
<sequence length="1311" mass="145060">MDPPLHECSPCASPFRGMRWPRLRRGTRLLFLVVLSLVGGCIVYEYSTLSHLTNISGTAIVPEKTTPLEKTKRQEPKPTLNTEECFPSEKELADFPNCRSKWDWMTEGWKTDACYAKMGVNGTGCSFRRFLSTAERHCPLMEGETRKKEEREIAKFIKKRISRRWDMWQAAYPENVQKHSKSMENRPRLRIILYLGFLTNTKFGELSSKGGPLGELVQWSDLIASLHILGHDLRIATQQDSVLRAIDEFARVGSCPSGKQIDLIFTDIIGLGLMQRKRRPFVVANKCKMRLLDSFGTQAEFNSKEYFKAHKAELGKTNPWGGHDLSLRQFLSLYPHTHDNTFLGFVVNTSKRNVTEINVARSGVLVYGKEKYMWEKAGEAVRTVMEVTEVHATVADAKDASALPKGVINHGLLGEEDFHRLLSKVKIFLGLGFPYEGPAPLEAVAHGAIFINPRFSPPKGRLTEKFFAEKPTLRTLTSQCPYLEELGEPWVITVDTANTTALKEAVKRAMMSDVEPRLPSELTAAGMMLRVSLIVDRLNTCDALPAWPPPSALREKIGKTGASCVSTCASAGLRCDSALFPLVNKKEKLEKMMGSALYKRSPYCTHALPPSKEPFDSAPAEISFPIKGNCAPSAYEDYASSQLDHAPTHSPFTTQIVLPPPLFFSLLDVLPRPHTVAPSGGTDSPMALEVAKTRLAEGDDPNMREDGDGLTPLHVAAHWDNLAMVQLLLVHGGDVWREDDHGRTPMGMAQGKTKKFLRRMASRSEGERSWIFSRMAHLHLGSRIGKAFKGARKKMRRTLGAILPAPRRRADSECNNPAVLTSTPRPSIGCASVATSSSQYCTADEGTIGGGDRTMTARGIAAPTGRSSGLLNLEWKRPATPPIGEGKMEIGWKKGLERKEEEKERDEKRKDEKVTVRKKPRAPAEKKKEKEKDDERRPTTLTESEEESGENPVDSAKKPRAPRGLRTRVEEMSEERLRSELRCVGVAAGPIGKGGVRKGYERKLIEALVVEGDTEKVKRIIDGVAPLPSSSSSKTPSKTTSSAVGGERKTPGGKKDEMKTAVETTPQRSVQGQKYSRPLECAIANRSSPVWQEGAAQALDESIRAYFMNKGVSSFCYLLIDPRMLRGADTMGEFIHAIFYVGKGTKARPHQHLIDARNARDNQTTRQSDKIARILSIWAAGEGVVSLQLSFDICDEEAFTREASLIDAIGMRNLTNAKGGKYYGIVQHWQLLQKTQLGTLMLKRVWNYIRSDPSAIKPIRPEALPDALFKPYGGAARKTQPMATSSAGPTAAAAKPVPPPPGLLNRLRAGR</sequence>
<dbReference type="PROSITE" id="PS50088">
    <property type="entry name" value="ANK_REPEAT"/>
    <property type="match status" value="1"/>
</dbReference>
<reference evidence="16" key="2">
    <citation type="submission" date="2022-06" db="UniProtKB">
        <authorList>
            <consortium name="EnsemblMetazoa"/>
        </authorList>
    </citation>
    <scope>IDENTIFICATION</scope>
    <source>
        <strain evidence="16">PS312</strain>
    </source>
</reference>
<keyword evidence="17" id="KW-1185">Reference proteome</keyword>
<evidence type="ECO:0000256" key="12">
    <source>
        <dbReference type="ARBA" id="ARBA00023180"/>
    </source>
</evidence>
<comment type="catalytic activity">
    <reaction evidence="13">
        <text>N(4)-{beta-D-GlcNAc-(1-&gt;2)-[beta-D-GlcNAc-(1-&gt;4)]-alpha-D-Man-(1-&gt;3)-[beta-D-GlcNAc-(1-&gt;2)-alpha-D-Man-(1-&gt;6)]-beta-D-Man-(1-&gt;4)-beta-D-GlcNAc-(1-&gt;4)-beta-D-GlcNAc}-L-asparaginyl-[protein] + UDP-N-acetyl-alpha-D-glucosamine = N(4)-{beta-D-GlcNAc-(1-&gt;2)-[beta-D-GlcNAc-(1-&gt;4)]-alpha-D-Man-(1-&gt;3)-[beta-D-GlcNAc-(1-&gt;2)-[beta-D-GlcNAc-(1-&gt;6)]-alpha-D-Man-(1-&gt;6)]-beta-D-Man-(1-&gt;4)-beta-D-GlcNAc-(1-&gt;4)-beta-D-GlcNAc}-L-asparaginyl-[protein] + UDP + H(+)</text>
        <dbReference type="Rhea" id="RHEA:16921"/>
        <dbReference type="Rhea" id="RHEA-COMP:14374"/>
        <dbReference type="Rhea" id="RHEA-COMP:14377"/>
        <dbReference type="ChEBI" id="CHEBI:15378"/>
        <dbReference type="ChEBI" id="CHEBI:57705"/>
        <dbReference type="ChEBI" id="CHEBI:58223"/>
        <dbReference type="ChEBI" id="CHEBI:139507"/>
        <dbReference type="ChEBI" id="CHEBI:139510"/>
        <dbReference type="EC" id="2.4.1.155"/>
    </reaction>
</comment>
<proteinExistence type="inferred from homology"/>
<evidence type="ECO:0000256" key="4">
    <source>
        <dbReference type="ARBA" id="ARBA00012671"/>
    </source>
</evidence>
<feature type="compositionally biased region" description="Basic and acidic residues" evidence="14">
    <location>
        <begin position="897"/>
        <end position="915"/>
    </location>
</feature>
<dbReference type="PROSITE" id="PS50297">
    <property type="entry name" value="ANK_REP_REGION"/>
    <property type="match status" value="1"/>
</dbReference>
<dbReference type="InterPro" id="IPR026116">
    <property type="entry name" value="GT18_cat"/>
</dbReference>
<feature type="compositionally biased region" description="Basic and acidic residues" evidence="14">
    <location>
        <begin position="1046"/>
        <end position="1060"/>
    </location>
</feature>
<evidence type="ECO:0000256" key="6">
    <source>
        <dbReference type="ARBA" id="ARBA00022679"/>
    </source>
</evidence>
<feature type="region of interest" description="Disordered" evidence="14">
    <location>
        <begin position="897"/>
        <end position="973"/>
    </location>
</feature>
<dbReference type="PANTHER" id="PTHR15075">
    <property type="entry name" value="ALPHA-MANNOSIDE BETA-1,6-N-ACETYLGLUCOSAMINYLTRANSFERASE"/>
    <property type="match status" value="1"/>
</dbReference>
<evidence type="ECO:0000256" key="1">
    <source>
        <dbReference type="ARBA" id="ARBA00004323"/>
    </source>
</evidence>
<feature type="region of interest" description="Disordered" evidence="14">
    <location>
        <begin position="1025"/>
        <end position="1074"/>
    </location>
</feature>
<dbReference type="Gene3D" id="1.25.40.20">
    <property type="entry name" value="Ankyrin repeat-containing domain"/>
    <property type="match status" value="1"/>
</dbReference>
<dbReference type="EnsemblMetazoa" id="PPA05215.1">
    <property type="protein sequence ID" value="PPA05215.1"/>
    <property type="gene ID" value="WBGene00094769"/>
</dbReference>
<gene>
    <name evidence="16" type="primary">WBGene00094769</name>
</gene>
<dbReference type="GO" id="GO:0000139">
    <property type="term" value="C:Golgi membrane"/>
    <property type="evidence" value="ECO:0007669"/>
    <property type="project" value="UniProtKB-SubCell"/>
</dbReference>
<keyword evidence="12" id="KW-0325">Glycoprotein</keyword>
<comment type="similarity">
    <text evidence="3">Belongs to the glycosyltransferase 18 family.</text>
</comment>
<evidence type="ECO:0000256" key="3">
    <source>
        <dbReference type="ARBA" id="ARBA00007477"/>
    </source>
</evidence>
<dbReference type="EC" id="2.4.1.155" evidence="4"/>
<evidence type="ECO:0000313" key="16">
    <source>
        <dbReference type="EnsemblMetazoa" id="PPA05215.1"/>
    </source>
</evidence>
<organism evidence="16 17">
    <name type="scientific">Pristionchus pacificus</name>
    <name type="common">Parasitic nematode worm</name>
    <dbReference type="NCBI Taxonomy" id="54126"/>
    <lineage>
        <taxon>Eukaryota</taxon>
        <taxon>Metazoa</taxon>
        <taxon>Ecdysozoa</taxon>
        <taxon>Nematoda</taxon>
        <taxon>Chromadorea</taxon>
        <taxon>Rhabditida</taxon>
        <taxon>Rhabditina</taxon>
        <taxon>Diplogasteromorpha</taxon>
        <taxon>Diplogasteroidea</taxon>
        <taxon>Neodiplogasteridae</taxon>
        <taxon>Pristionchus</taxon>
    </lineage>
</organism>
<dbReference type="InterPro" id="IPR052105">
    <property type="entry name" value="MGAT5_Glycosyltransferase"/>
</dbReference>
<accession>A0A8R1U4X8</accession>
<evidence type="ECO:0000256" key="14">
    <source>
        <dbReference type="SAM" id="MobiDB-lite"/>
    </source>
</evidence>
<protein>
    <recommendedName>
        <fullName evidence="4">alpha-1,6-mannosyl-glycoprotein 6-beta-N-acetylglucosaminyltransferase</fullName>
        <ecNumber evidence="4">2.4.1.155</ecNumber>
    </recommendedName>
</protein>
<feature type="region of interest" description="Disordered" evidence="14">
    <location>
        <begin position="1277"/>
        <end position="1311"/>
    </location>
</feature>
<evidence type="ECO:0000256" key="2">
    <source>
        <dbReference type="ARBA" id="ARBA00004922"/>
    </source>
</evidence>
<dbReference type="Pfam" id="PF12796">
    <property type="entry name" value="Ank_2"/>
    <property type="match status" value="1"/>
</dbReference>
<evidence type="ECO:0000256" key="11">
    <source>
        <dbReference type="ARBA" id="ARBA00023136"/>
    </source>
</evidence>
<feature type="compositionally biased region" description="Low complexity" evidence="14">
    <location>
        <begin position="1028"/>
        <end position="1042"/>
    </location>
</feature>
<keyword evidence="6" id="KW-0808">Transferase</keyword>
<keyword evidence="8" id="KW-0735">Signal-anchor</keyword>
<dbReference type="PANTHER" id="PTHR15075:SF2">
    <property type="entry name" value="ALPHA-1,6-MANNOSYLGLYCOPROTEIN 6-BETA-N-ACETYLGLUCOSAMINYLTRANSFERASE"/>
    <property type="match status" value="1"/>
</dbReference>
<evidence type="ECO:0000256" key="10">
    <source>
        <dbReference type="ARBA" id="ARBA00023034"/>
    </source>
</evidence>
<dbReference type="CDD" id="cd10454">
    <property type="entry name" value="GIY-YIG_COG3680_Meta"/>
    <property type="match status" value="1"/>
</dbReference>
<evidence type="ECO:0000256" key="7">
    <source>
        <dbReference type="ARBA" id="ARBA00022692"/>
    </source>
</evidence>
<feature type="transmembrane region" description="Helical" evidence="15">
    <location>
        <begin position="29"/>
        <end position="46"/>
    </location>
</feature>
<evidence type="ECO:0000256" key="15">
    <source>
        <dbReference type="SAM" id="Phobius"/>
    </source>
</evidence>
<feature type="compositionally biased region" description="Polar residues" evidence="14">
    <location>
        <begin position="1062"/>
        <end position="1074"/>
    </location>
</feature>
<evidence type="ECO:0000256" key="5">
    <source>
        <dbReference type="ARBA" id="ARBA00022676"/>
    </source>
</evidence>
<evidence type="ECO:0000256" key="8">
    <source>
        <dbReference type="ARBA" id="ARBA00022968"/>
    </source>
</evidence>
<accession>A0A2A6BGX3</accession>
<evidence type="ECO:0000256" key="9">
    <source>
        <dbReference type="ARBA" id="ARBA00022989"/>
    </source>
</evidence>
<keyword evidence="11 15" id="KW-0472">Membrane</keyword>
<evidence type="ECO:0000313" key="17">
    <source>
        <dbReference type="Proteomes" id="UP000005239"/>
    </source>
</evidence>
<keyword evidence="7 15" id="KW-0812">Transmembrane</keyword>
<dbReference type="Proteomes" id="UP000005239">
    <property type="component" value="Unassembled WGS sequence"/>
</dbReference>
<evidence type="ECO:0000256" key="13">
    <source>
        <dbReference type="ARBA" id="ARBA00048243"/>
    </source>
</evidence>
<dbReference type="Pfam" id="PF15024">
    <property type="entry name" value="Glyco_transf_18"/>
    <property type="match status" value="1"/>
</dbReference>
<keyword evidence="10" id="KW-0333">Golgi apparatus</keyword>
<dbReference type="GO" id="GO:0030144">
    <property type="term" value="F:alpha-1,6-mannosylglycoprotein 6-beta-N-acetylglucosaminyltransferase activity"/>
    <property type="evidence" value="ECO:0000318"/>
    <property type="project" value="GO_Central"/>
</dbReference>
<dbReference type="Pfam" id="PF22945">
    <property type="entry name" value="LEM-3_GIY-YIG"/>
    <property type="match status" value="1"/>
</dbReference>
<feature type="compositionally biased region" description="Basic and acidic residues" evidence="14">
    <location>
        <begin position="922"/>
        <end position="938"/>
    </location>
</feature>
<reference evidence="17" key="1">
    <citation type="journal article" date="2008" name="Nat. Genet.">
        <title>The Pristionchus pacificus genome provides a unique perspective on nematode lifestyle and parasitism.</title>
        <authorList>
            <person name="Dieterich C."/>
            <person name="Clifton S.W."/>
            <person name="Schuster L.N."/>
            <person name="Chinwalla A."/>
            <person name="Delehaunty K."/>
            <person name="Dinkelacker I."/>
            <person name="Fulton L."/>
            <person name="Fulton R."/>
            <person name="Godfrey J."/>
            <person name="Minx P."/>
            <person name="Mitreva M."/>
            <person name="Roeseler W."/>
            <person name="Tian H."/>
            <person name="Witte H."/>
            <person name="Yang S.P."/>
            <person name="Wilson R.K."/>
            <person name="Sommer R.J."/>
        </authorList>
    </citation>
    <scope>NUCLEOTIDE SEQUENCE [LARGE SCALE GENOMIC DNA]</scope>
    <source>
        <strain evidence="17">PS312</strain>
    </source>
</reference>
<dbReference type="PROSITE" id="PS50164">
    <property type="entry name" value="GIY_YIG"/>
    <property type="match status" value="1"/>
</dbReference>
<dbReference type="InterPro" id="IPR036770">
    <property type="entry name" value="Ankyrin_rpt-contain_sf"/>
</dbReference>
<name>A0A2A6BGX3_PRIPA</name>
<dbReference type="GO" id="GO:0005794">
    <property type="term" value="C:Golgi apparatus"/>
    <property type="evidence" value="ECO:0000318"/>
    <property type="project" value="GO_Central"/>
</dbReference>
<dbReference type="InterPro" id="IPR002110">
    <property type="entry name" value="Ankyrin_rpt"/>
</dbReference>
<dbReference type="SUPFAM" id="SSF48403">
    <property type="entry name" value="Ankyrin repeat"/>
    <property type="match status" value="1"/>
</dbReference>